<dbReference type="InterPro" id="IPR003339">
    <property type="entry name" value="ABC/ECF_trnsptr_transmembrane"/>
</dbReference>
<accession>A0ABV8VVI5</accession>
<evidence type="ECO:0000256" key="3">
    <source>
        <dbReference type="ARBA" id="ARBA00022989"/>
    </source>
</evidence>
<comment type="subcellular location">
    <subcellularLocation>
        <location evidence="1">Membrane</location>
        <topology evidence="1">Multi-pass membrane protein</topology>
    </subcellularLocation>
</comment>
<gene>
    <name evidence="6" type="ORF">ACFOZ1_07150</name>
</gene>
<name>A0ABV8VVI5_9BACI</name>
<dbReference type="CDD" id="cd16914">
    <property type="entry name" value="EcfT"/>
    <property type="match status" value="1"/>
</dbReference>
<dbReference type="RefSeq" id="WP_390197644.1">
    <property type="nucleotide sequence ID" value="NZ_JBHSDV010000001.1"/>
</dbReference>
<keyword evidence="7" id="KW-1185">Reference proteome</keyword>
<dbReference type="PANTHER" id="PTHR33514">
    <property type="entry name" value="PROTEIN ABCI12, CHLOROPLASTIC"/>
    <property type="match status" value="1"/>
</dbReference>
<feature type="transmembrane region" description="Helical" evidence="5">
    <location>
        <begin position="114"/>
        <end position="134"/>
    </location>
</feature>
<feature type="transmembrane region" description="Helical" evidence="5">
    <location>
        <begin position="235"/>
        <end position="255"/>
    </location>
</feature>
<proteinExistence type="predicted"/>
<evidence type="ECO:0000313" key="6">
    <source>
        <dbReference type="EMBL" id="MFC4387590.1"/>
    </source>
</evidence>
<protein>
    <submittedName>
        <fullName evidence="6">Energy-coupling factor transporter transmembrane component T family protein</fullName>
    </submittedName>
</protein>
<evidence type="ECO:0000313" key="7">
    <source>
        <dbReference type="Proteomes" id="UP001595880"/>
    </source>
</evidence>
<sequence>MHIEFYKNPTWLHYVNPTLKFILFVFLFIFFLFIHHLHFLIYFTVLLTLIYYIQLGYPIKLLFLLSLPMVIIFFTSFVSMALFGKGETTLFQFAFVHITEEGLYRGIHLGFRSVIFGLLGMIFALTTKPVYFFYSLMQQLSLPPKIAYSFMAAIRLLPNIIQEFLSLRKALKVRGVIFKRSIPGFYQQIKHYAIPILALSIRRAYHISVAMEAKHFTNNRNRTYYYILKYSKRDVYFVFLTIVLLFAAYILQRFYPFLPIDRIVA</sequence>
<evidence type="ECO:0000256" key="4">
    <source>
        <dbReference type="ARBA" id="ARBA00023136"/>
    </source>
</evidence>
<keyword evidence="3 5" id="KW-1133">Transmembrane helix</keyword>
<comment type="caution">
    <text evidence="6">The sequence shown here is derived from an EMBL/GenBank/DDBJ whole genome shotgun (WGS) entry which is preliminary data.</text>
</comment>
<dbReference type="PANTHER" id="PTHR33514:SF1">
    <property type="entry name" value="ABC TRANSPORTER PERMEASE"/>
    <property type="match status" value="1"/>
</dbReference>
<keyword evidence="2 5" id="KW-0812">Transmembrane</keyword>
<evidence type="ECO:0000256" key="5">
    <source>
        <dbReference type="SAM" id="Phobius"/>
    </source>
</evidence>
<dbReference type="Pfam" id="PF02361">
    <property type="entry name" value="CbiQ"/>
    <property type="match status" value="1"/>
</dbReference>
<reference evidence="7" key="1">
    <citation type="journal article" date="2019" name="Int. J. Syst. Evol. Microbiol.">
        <title>The Global Catalogue of Microorganisms (GCM) 10K type strain sequencing project: providing services to taxonomists for standard genome sequencing and annotation.</title>
        <authorList>
            <consortium name="The Broad Institute Genomics Platform"/>
            <consortium name="The Broad Institute Genome Sequencing Center for Infectious Disease"/>
            <person name="Wu L."/>
            <person name="Ma J."/>
        </authorList>
    </citation>
    <scope>NUCLEOTIDE SEQUENCE [LARGE SCALE GENOMIC DNA]</scope>
    <source>
        <strain evidence="7">KACC 14058</strain>
    </source>
</reference>
<feature type="transmembrane region" description="Helical" evidence="5">
    <location>
        <begin position="59"/>
        <end position="83"/>
    </location>
</feature>
<evidence type="ECO:0000256" key="1">
    <source>
        <dbReference type="ARBA" id="ARBA00004141"/>
    </source>
</evidence>
<dbReference type="Proteomes" id="UP001595880">
    <property type="component" value="Unassembled WGS sequence"/>
</dbReference>
<evidence type="ECO:0000256" key="2">
    <source>
        <dbReference type="ARBA" id="ARBA00022692"/>
    </source>
</evidence>
<organism evidence="6 7">
    <name type="scientific">Gracilibacillus marinus</name>
    <dbReference type="NCBI Taxonomy" id="630535"/>
    <lineage>
        <taxon>Bacteria</taxon>
        <taxon>Bacillati</taxon>
        <taxon>Bacillota</taxon>
        <taxon>Bacilli</taxon>
        <taxon>Bacillales</taxon>
        <taxon>Bacillaceae</taxon>
        <taxon>Gracilibacillus</taxon>
    </lineage>
</organism>
<keyword evidence="4 5" id="KW-0472">Membrane</keyword>
<dbReference type="EMBL" id="JBHSDV010000001">
    <property type="protein sequence ID" value="MFC4387590.1"/>
    <property type="molecule type" value="Genomic_DNA"/>
</dbReference>
<feature type="transmembrane region" description="Helical" evidence="5">
    <location>
        <begin position="21"/>
        <end position="53"/>
    </location>
</feature>